<keyword evidence="7" id="KW-0966">Cell projection</keyword>
<dbReference type="InterPro" id="IPR015943">
    <property type="entry name" value="WD40/YVTN_repeat-like_dom_sf"/>
</dbReference>
<evidence type="ECO:0000256" key="4">
    <source>
        <dbReference type="ARBA" id="ARBA00022737"/>
    </source>
</evidence>
<dbReference type="GO" id="GO:0042073">
    <property type="term" value="P:intraciliary transport"/>
    <property type="evidence" value="ECO:0007669"/>
    <property type="project" value="TreeGrafter"/>
</dbReference>
<dbReference type="Pfam" id="PF00400">
    <property type="entry name" value="WD40"/>
    <property type="match status" value="2"/>
</dbReference>
<evidence type="ECO:0000313" key="10">
    <source>
        <dbReference type="EMBL" id="CAB3377061.1"/>
    </source>
</evidence>
<keyword evidence="3" id="KW-0853">WD repeat</keyword>
<evidence type="ECO:0000256" key="3">
    <source>
        <dbReference type="ARBA" id="ARBA00022574"/>
    </source>
</evidence>
<feature type="domain" description="IFT80/172/WDR35 TPR" evidence="9">
    <location>
        <begin position="636"/>
        <end position="740"/>
    </location>
</feature>
<dbReference type="OrthoDB" id="2186662at2759"/>
<dbReference type="SMART" id="SM00320">
    <property type="entry name" value="WD40"/>
    <property type="match status" value="6"/>
</dbReference>
<dbReference type="GO" id="GO:0036064">
    <property type="term" value="C:ciliary basal body"/>
    <property type="evidence" value="ECO:0007669"/>
    <property type="project" value="TreeGrafter"/>
</dbReference>
<evidence type="ECO:0000256" key="8">
    <source>
        <dbReference type="ARBA" id="ARBA00038130"/>
    </source>
</evidence>
<accession>A0A8S1DBB4</accession>
<evidence type="ECO:0000313" key="11">
    <source>
        <dbReference type="Proteomes" id="UP000494165"/>
    </source>
</evidence>
<evidence type="ECO:0000259" key="9">
    <source>
        <dbReference type="Pfam" id="PF23387"/>
    </source>
</evidence>
<dbReference type="Pfam" id="PF23387">
    <property type="entry name" value="TPR_IFT80_172"/>
    <property type="match status" value="1"/>
</dbReference>
<keyword evidence="5" id="KW-0802">TPR repeat</keyword>
<sequence>MRIKFSKTFLTAQNHGTKITALAWSPNNLKLAACNSERVILLFDDNGERKDKFATKPADPKSGKNSYAVTGLAFSPDSTKLAVAQSDHMVYVYRIGEEWGEKKVICNKFSQSSAVTSIVWLSEGFLVCALYDGKIRECVLKANKARTLYAGNSMAVALAPNTRGTGFLSGHLDGTIARYYMTEDAYMEQQGRIAQHPVPPYALVWPNTGHVVAAGCDKRVVVYERDGQVAQAFDFSRDPHEREFTVACNAPSGQAAAFGSYDKIQVLYWDLRKNEWAYETKEIKNLYSVSAITWRRDGSKVACTGLCGSIEVFESVLKRTVWKNKFEMIYVAPSQVLVRPLQGEQQRGVILRSKLGHEISEVRIAGVNDQFLIARTSHSILLGDMARNLLSEVPWVSPHGSEKFSFDNPTVCLIFHAGELSLVEYGNNSILASVRTEFMNPHLISVRINERQMREEDNKKMAYLLDLKTISIIDLISGSVMGQMSHDARINWLELSEPADKLLFRDSKLRLWLLPVSNLHPRAWHKTPLLANCSFVQWVSGSDVVVAQSGPVLCVWYNLDSTEGATQVPIKGDVVEVVRDEGKTEVIVEEARGQKVAYSLDEGMVEFGTALQDGNFERALKYLETLPTNDDTQETMWRSLATTTLEAQQLKIAHKCYERLGNKARSMYLAKTIKIAEEFAEKFGGDGMNCPEVQARLLMLDKQFRAAEEVYLQSGDVSSAVKMYEQFCMFEEALDVAERYGSPEQGALRQKLEKWYAETMQEDKAGERKEQEGLYLEAIELYLKAEMPKKALRTLLKETSLLQDDILVGKVANALGKSSQMELAGDLWSRVSRQDKALECFKLGGAFSKAVQICREMRPADVVKLEGEWADYLMGQRQFDAAISHYIEAGHTAKALEAAVKAGQWKKAKQIIEVIDDKKTVKKYFGVLGKHFANEKDYRSAENMFLEGGAVSDAVEMYSNAGQWEKAWKVAAKHMSNEEATKILNIPVEKMISSGKFRDAEKLLLVMGQAGRAVEMYREQKRYDEMCRVASTHLSVEECKQLQQVVASELQASKAWRASEKLLCTAGDWKAAVAMYRAQNMWEDALRVAKSQGGTSAWRNIAFLWAMELGGQAAVRLLDRLALLDFAIEHACDNYQFDFAFDLSRQAQPSKMSEIHYKYALALEDDGKFQDAEEHFIKSGKPKEAIHMYVHGQNFDKALKIAEEHSPEDVNDVLEAQAKIALANSDMPTFEALMIRAQRAEFVIQQYKENGNWMDALRVCREHLPTKLATLEAQYKRETGQRGRGGGGGEGASVLVEARKLEEAGHQQKAIDHLLRVSPKNCGDASIIAKAWIRAIELVIKYAGEDEAKKLAKNYGSQLVRMDQHAAAAQMLLSTDLVQEAVEVLMAAGEWNKARKIAQQLEPALEQYVEKGYKSWLKSQGRTEQLADMDVAEAIEVLAQQEQWTKCKQVAQENGGLSTYLVLHATHLLKNHRPLEALQVYADNQPIPTLDSGTLSTVRMIALAVLGWPNLTSSDSYQYWSALRDILLQMSEDFQSTPNYAEIRTLLTLAHFYAIRSACREAAGLESLAAKLSIALLRFTDVIPSDKAYFEAGMDAKALGWDSEAFVFLNRLLDVCEAIEEVESGGAATLLDSTDLQCTDFPVDAPLPRKMTISQQELEEAREWLLAVSMDQKIDQNLPLDYRGVYAACLQANEAEPSVEMCILSGWPVLDESVQLGSNVAIKHEWNNFLLASRTHHATFLNDVFKFLAKWCGHMPDGFQFGLK</sequence>
<gene>
    <name evidence="10" type="ORF">CLODIP_2_CD13688</name>
</gene>
<keyword evidence="6" id="KW-0969">Cilium</keyword>
<comment type="similarity">
    <text evidence="8">Belongs to the IFT172 family.</text>
</comment>
<evidence type="ECO:0000256" key="1">
    <source>
        <dbReference type="ARBA" id="ARBA00004138"/>
    </source>
</evidence>
<evidence type="ECO:0000256" key="2">
    <source>
        <dbReference type="ARBA" id="ARBA00022473"/>
    </source>
</evidence>
<dbReference type="GO" id="GO:0005930">
    <property type="term" value="C:axoneme"/>
    <property type="evidence" value="ECO:0007669"/>
    <property type="project" value="TreeGrafter"/>
</dbReference>
<evidence type="ECO:0000256" key="6">
    <source>
        <dbReference type="ARBA" id="ARBA00023069"/>
    </source>
</evidence>
<keyword evidence="2" id="KW-0217">Developmental protein</keyword>
<reference evidence="10 11" key="1">
    <citation type="submission" date="2020-04" db="EMBL/GenBank/DDBJ databases">
        <authorList>
            <person name="Alioto T."/>
            <person name="Alioto T."/>
            <person name="Gomez Garrido J."/>
        </authorList>
    </citation>
    <scope>NUCLEOTIDE SEQUENCE [LARGE SCALE GENOMIC DNA]</scope>
</reference>
<dbReference type="PANTHER" id="PTHR15722:SF2">
    <property type="entry name" value="INTRAFLAGELLAR TRANSPORT PROTEIN 172 HOMOLOG"/>
    <property type="match status" value="1"/>
</dbReference>
<dbReference type="InterPro" id="IPR036322">
    <property type="entry name" value="WD40_repeat_dom_sf"/>
</dbReference>
<organism evidence="10 11">
    <name type="scientific">Cloeon dipterum</name>
    <dbReference type="NCBI Taxonomy" id="197152"/>
    <lineage>
        <taxon>Eukaryota</taxon>
        <taxon>Metazoa</taxon>
        <taxon>Ecdysozoa</taxon>
        <taxon>Arthropoda</taxon>
        <taxon>Hexapoda</taxon>
        <taxon>Insecta</taxon>
        <taxon>Pterygota</taxon>
        <taxon>Palaeoptera</taxon>
        <taxon>Ephemeroptera</taxon>
        <taxon>Pisciforma</taxon>
        <taxon>Baetidae</taxon>
        <taxon>Cloeon</taxon>
    </lineage>
</organism>
<proteinExistence type="inferred from homology"/>
<comment type="subcellular location">
    <subcellularLocation>
        <location evidence="1">Cell projection</location>
        <location evidence="1">Cilium</location>
    </subcellularLocation>
</comment>
<dbReference type="Proteomes" id="UP000494165">
    <property type="component" value="Unassembled WGS sequence"/>
</dbReference>
<evidence type="ECO:0000256" key="5">
    <source>
        <dbReference type="ARBA" id="ARBA00022803"/>
    </source>
</evidence>
<dbReference type="GO" id="GO:0030992">
    <property type="term" value="C:intraciliary transport particle B"/>
    <property type="evidence" value="ECO:0007669"/>
    <property type="project" value="TreeGrafter"/>
</dbReference>
<dbReference type="Gene3D" id="1.25.40.470">
    <property type="match status" value="4"/>
</dbReference>
<protein>
    <recommendedName>
        <fullName evidence="9">IFT80/172/WDR35 TPR domain-containing protein</fullName>
    </recommendedName>
</protein>
<name>A0A8S1DBB4_9INSE</name>
<dbReference type="EMBL" id="CADEPI010000138">
    <property type="protein sequence ID" value="CAB3377061.1"/>
    <property type="molecule type" value="Genomic_DNA"/>
</dbReference>
<evidence type="ECO:0000256" key="7">
    <source>
        <dbReference type="ARBA" id="ARBA00023273"/>
    </source>
</evidence>
<dbReference type="SUPFAM" id="SSF82171">
    <property type="entry name" value="DPP6 N-terminal domain-like"/>
    <property type="match status" value="1"/>
</dbReference>
<dbReference type="Gene3D" id="2.130.10.10">
    <property type="entry name" value="YVTN repeat-like/Quinoprotein amine dehydrogenase"/>
    <property type="match status" value="2"/>
</dbReference>
<dbReference type="SUPFAM" id="SSF50978">
    <property type="entry name" value="WD40 repeat-like"/>
    <property type="match status" value="1"/>
</dbReference>
<keyword evidence="4" id="KW-0677">Repeat</keyword>
<comment type="caution">
    <text evidence="10">The sequence shown here is derived from an EMBL/GenBank/DDBJ whole genome shotgun (WGS) entry which is preliminary data.</text>
</comment>
<dbReference type="InterPro" id="IPR001680">
    <property type="entry name" value="WD40_rpt"/>
</dbReference>
<dbReference type="InterPro" id="IPR056157">
    <property type="entry name" value="TPR_IFT80_172_dom"/>
</dbReference>
<keyword evidence="11" id="KW-1185">Reference proteome</keyword>
<dbReference type="PANTHER" id="PTHR15722">
    <property type="entry name" value="IFT140/172-RELATED"/>
    <property type="match status" value="1"/>
</dbReference>